<dbReference type="EMBL" id="SLWB01000002">
    <property type="protein sequence ID" value="TCN72098.1"/>
    <property type="molecule type" value="Genomic_DNA"/>
</dbReference>
<keyword evidence="1 2" id="KW-0732">Signal</keyword>
<keyword evidence="5" id="KW-1185">Reference proteome</keyword>
<evidence type="ECO:0000313" key="4">
    <source>
        <dbReference type="EMBL" id="TCN72098.1"/>
    </source>
</evidence>
<dbReference type="OrthoDB" id="9809989at2"/>
<comment type="caution">
    <text evidence="4">The sequence shown here is derived from an EMBL/GenBank/DDBJ whole genome shotgun (WGS) entry which is preliminary data.</text>
</comment>
<sequence>MKNTPFILIIGGLLLLSFSQCARMVSPTGGPKDTLAPVILKSTPTQFSRNVSGKEFEITFDEYVTLKDLQKSFYITPPMEELPEVREKGKRIEIVLDKDLQANTTYSFNFGNSIVDNNEGNPIVNYSLTFSTGSNIDTLKFNGIVYDARTMLPAAGAYVFFYENDSIQVPLKYKPSIITKADKEGIFIANTLKNRQYKVIAIEDVNRNYLFDPGVDRIAFEKEMFGPIDISTRPDTMPDSLWRSQLLPQVKLKMFAETKTRQYITGKTRPEKYKFQLFFNSPKPEIKKIEFDGLTTNDFFVENDAEGDTITYWLKDATRKIADTLLANFTYMKSDSTGKPVETFEKISWELPLSKSDRTVKKEKKKEEEKVQPVKLSFSMPDGTANEDGGFFMQVSVPLTRIDTSKITLYNINDNDKKSKVPFNIKVDPKNLLTYSITSKWVEDSRYEIVADSNAVEDILRQVNDSTLFSFNTSSPSKFGMFIFDVKNVKENLIIQVLDKKNKVVRQKTVTKSDVIRFPYIKADSYLIRIIEDSNKNGLWDTGNYLNQLSPERVCYLQKEKEKIFTLRSGWENEISVDVNEIFSNY</sequence>
<reference evidence="4 5" key="1">
    <citation type="submission" date="2019-03" db="EMBL/GenBank/DDBJ databases">
        <title>Genomic Encyclopedia of Archaeal and Bacterial Type Strains, Phase II (KMG-II): from individual species to whole genera.</title>
        <authorList>
            <person name="Goeker M."/>
        </authorList>
    </citation>
    <scope>NUCLEOTIDE SEQUENCE [LARGE SCALE GENOMIC DNA]</scope>
    <source>
        <strain evidence="4 5">RL-C</strain>
    </source>
</reference>
<dbReference type="Pfam" id="PF13205">
    <property type="entry name" value="Big_5"/>
    <property type="match status" value="1"/>
</dbReference>
<dbReference type="Proteomes" id="UP000294830">
    <property type="component" value="Unassembled WGS sequence"/>
</dbReference>
<evidence type="ECO:0000259" key="3">
    <source>
        <dbReference type="Pfam" id="PF13205"/>
    </source>
</evidence>
<evidence type="ECO:0000256" key="1">
    <source>
        <dbReference type="ARBA" id="ARBA00022729"/>
    </source>
</evidence>
<proteinExistence type="predicted"/>
<organism evidence="4 5">
    <name type="scientific">Acetobacteroides hydrogenigenes</name>
    <dbReference type="NCBI Taxonomy" id="979970"/>
    <lineage>
        <taxon>Bacteria</taxon>
        <taxon>Pseudomonadati</taxon>
        <taxon>Bacteroidota</taxon>
        <taxon>Bacteroidia</taxon>
        <taxon>Bacteroidales</taxon>
        <taxon>Rikenellaceae</taxon>
        <taxon>Acetobacteroides</taxon>
    </lineage>
</organism>
<protein>
    <submittedName>
        <fullName evidence="4">Ig-like domain-containing protein</fullName>
    </submittedName>
</protein>
<feature type="signal peptide" evidence="2">
    <location>
        <begin position="1"/>
        <end position="22"/>
    </location>
</feature>
<evidence type="ECO:0000256" key="2">
    <source>
        <dbReference type="SAM" id="SignalP"/>
    </source>
</evidence>
<evidence type="ECO:0000313" key="5">
    <source>
        <dbReference type="Proteomes" id="UP000294830"/>
    </source>
</evidence>
<dbReference type="AlphaFoldDB" id="A0A4R2ES92"/>
<feature type="domain" description="SbsA Ig-like" evidence="3">
    <location>
        <begin position="33"/>
        <end position="132"/>
    </location>
</feature>
<dbReference type="InterPro" id="IPR032812">
    <property type="entry name" value="SbsA_Ig"/>
</dbReference>
<dbReference type="RefSeq" id="WP_131838167.1">
    <property type="nucleotide sequence ID" value="NZ_SLWB01000002.1"/>
</dbReference>
<feature type="chain" id="PRO_5020519416" evidence="2">
    <location>
        <begin position="23"/>
        <end position="586"/>
    </location>
</feature>
<accession>A0A4R2ES92</accession>
<gene>
    <name evidence="4" type="ORF">CLV25_10261</name>
</gene>
<name>A0A4R2ES92_9BACT</name>